<feature type="domain" description="ABC3 transporter permease C-terminal" evidence="8">
    <location>
        <begin position="758"/>
        <end position="871"/>
    </location>
</feature>
<protein>
    <submittedName>
        <fullName evidence="10">ADOP family duplicated permease</fullName>
    </submittedName>
</protein>
<keyword evidence="11" id="KW-1185">Reference proteome</keyword>
<feature type="transmembrane region" description="Helical" evidence="7">
    <location>
        <begin position="396"/>
        <end position="418"/>
    </location>
</feature>
<accession>A0ABW1EID2</accession>
<evidence type="ECO:0000256" key="3">
    <source>
        <dbReference type="ARBA" id="ARBA00022692"/>
    </source>
</evidence>
<gene>
    <name evidence="10" type="ORF">ACFPT7_17215</name>
</gene>
<name>A0ABW1EID2_9BACT</name>
<feature type="domain" description="MacB-like periplasmic core" evidence="9">
    <location>
        <begin position="486"/>
        <end position="678"/>
    </location>
</feature>
<keyword evidence="4 7" id="KW-1133">Transmembrane helix</keyword>
<dbReference type="PANTHER" id="PTHR30572">
    <property type="entry name" value="MEMBRANE COMPONENT OF TRANSPORTER-RELATED"/>
    <property type="match status" value="1"/>
</dbReference>
<dbReference type="InterPro" id="IPR047928">
    <property type="entry name" value="Perm_prefix_1"/>
</dbReference>
<keyword evidence="3 7" id="KW-0812">Transmembrane</keyword>
<dbReference type="Pfam" id="PF12704">
    <property type="entry name" value="MacB_PCD"/>
    <property type="match status" value="2"/>
</dbReference>
<feature type="transmembrane region" description="Helical" evidence="7">
    <location>
        <begin position="754"/>
        <end position="779"/>
    </location>
</feature>
<comment type="caution">
    <text evidence="10">The sequence shown here is derived from an EMBL/GenBank/DDBJ whole genome shotgun (WGS) entry which is preliminary data.</text>
</comment>
<feature type="transmembrane region" description="Helical" evidence="7">
    <location>
        <begin position="340"/>
        <end position="366"/>
    </location>
</feature>
<feature type="domain" description="MacB-like periplasmic core" evidence="9">
    <location>
        <begin position="93"/>
        <end position="306"/>
    </location>
</feature>
<reference evidence="11" key="1">
    <citation type="journal article" date="2019" name="Int. J. Syst. Evol. Microbiol.">
        <title>The Global Catalogue of Microorganisms (GCM) 10K type strain sequencing project: providing services to taxonomists for standard genome sequencing and annotation.</title>
        <authorList>
            <consortium name="The Broad Institute Genomics Platform"/>
            <consortium name="The Broad Institute Genome Sequencing Center for Infectious Disease"/>
            <person name="Wu L."/>
            <person name="Ma J."/>
        </authorList>
    </citation>
    <scope>NUCLEOTIDE SEQUENCE [LARGE SCALE GENOMIC DNA]</scope>
    <source>
        <strain evidence="11">JCM 4087</strain>
    </source>
</reference>
<organism evidence="10 11">
    <name type="scientific">Acidicapsa dinghuensis</name>
    <dbReference type="NCBI Taxonomy" id="2218256"/>
    <lineage>
        <taxon>Bacteria</taxon>
        <taxon>Pseudomonadati</taxon>
        <taxon>Acidobacteriota</taxon>
        <taxon>Terriglobia</taxon>
        <taxon>Terriglobales</taxon>
        <taxon>Acidobacteriaceae</taxon>
        <taxon>Acidicapsa</taxon>
    </lineage>
</organism>
<dbReference type="InterPro" id="IPR025857">
    <property type="entry name" value="MacB_PCD"/>
</dbReference>
<dbReference type="Proteomes" id="UP001596091">
    <property type="component" value="Unassembled WGS sequence"/>
</dbReference>
<dbReference type="InterPro" id="IPR003838">
    <property type="entry name" value="ABC3_permease_C"/>
</dbReference>
<dbReference type="NCBIfam" id="TIGR03434">
    <property type="entry name" value="ADOP"/>
    <property type="match status" value="1"/>
</dbReference>
<evidence type="ECO:0000259" key="9">
    <source>
        <dbReference type="Pfam" id="PF12704"/>
    </source>
</evidence>
<comment type="subcellular location">
    <subcellularLocation>
        <location evidence="1">Cell membrane</location>
        <topology evidence="1">Multi-pass membrane protein</topology>
    </subcellularLocation>
</comment>
<dbReference type="Pfam" id="PF02687">
    <property type="entry name" value="FtsX"/>
    <property type="match status" value="2"/>
</dbReference>
<keyword evidence="5 7" id="KW-0472">Membrane</keyword>
<dbReference type="RefSeq" id="WP_263341008.1">
    <property type="nucleotide sequence ID" value="NZ_JAGSYH010000006.1"/>
</dbReference>
<evidence type="ECO:0000259" key="8">
    <source>
        <dbReference type="Pfam" id="PF02687"/>
    </source>
</evidence>
<keyword evidence="2" id="KW-1003">Cell membrane</keyword>
<evidence type="ECO:0000313" key="11">
    <source>
        <dbReference type="Proteomes" id="UP001596091"/>
    </source>
</evidence>
<dbReference type="InterPro" id="IPR050250">
    <property type="entry name" value="Macrolide_Exporter_MacB"/>
</dbReference>
<feature type="transmembrane region" description="Helical" evidence="7">
    <location>
        <begin position="438"/>
        <end position="459"/>
    </location>
</feature>
<feature type="transmembrane region" description="Helical" evidence="7">
    <location>
        <begin position="479"/>
        <end position="503"/>
    </location>
</feature>
<dbReference type="EMBL" id="JBHSPH010000008">
    <property type="protein sequence ID" value="MFC5864049.1"/>
    <property type="molecule type" value="Genomic_DNA"/>
</dbReference>
<evidence type="ECO:0000256" key="4">
    <source>
        <dbReference type="ARBA" id="ARBA00022989"/>
    </source>
</evidence>
<feature type="transmembrane region" description="Helical" evidence="7">
    <location>
        <begin position="89"/>
        <end position="112"/>
    </location>
</feature>
<evidence type="ECO:0000256" key="1">
    <source>
        <dbReference type="ARBA" id="ARBA00004651"/>
    </source>
</evidence>
<evidence type="ECO:0000313" key="10">
    <source>
        <dbReference type="EMBL" id="MFC5864049.1"/>
    </source>
</evidence>
<evidence type="ECO:0000256" key="6">
    <source>
        <dbReference type="ARBA" id="ARBA00038076"/>
    </source>
</evidence>
<comment type="similarity">
    <text evidence="6">Belongs to the ABC-4 integral membrane protein family.</text>
</comment>
<feature type="transmembrane region" description="Helical" evidence="7">
    <location>
        <begin position="841"/>
        <end position="861"/>
    </location>
</feature>
<evidence type="ECO:0000256" key="7">
    <source>
        <dbReference type="SAM" id="Phobius"/>
    </source>
</evidence>
<evidence type="ECO:0000256" key="2">
    <source>
        <dbReference type="ARBA" id="ARBA00022475"/>
    </source>
</evidence>
<feature type="domain" description="ABC3 transporter permease C-terminal" evidence="8">
    <location>
        <begin position="349"/>
        <end position="458"/>
    </location>
</feature>
<dbReference type="InterPro" id="IPR017800">
    <property type="entry name" value="ADOP"/>
</dbReference>
<feature type="transmembrane region" description="Helical" evidence="7">
    <location>
        <begin position="810"/>
        <end position="829"/>
    </location>
</feature>
<dbReference type="NCBIfam" id="NF038403">
    <property type="entry name" value="perm_prefix_1"/>
    <property type="match status" value="1"/>
</dbReference>
<dbReference type="PANTHER" id="PTHR30572:SF4">
    <property type="entry name" value="ABC TRANSPORTER PERMEASE YTRF"/>
    <property type="match status" value="1"/>
</dbReference>
<proteinExistence type="inferred from homology"/>
<evidence type="ECO:0000256" key="5">
    <source>
        <dbReference type="ARBA" id="ARBA00023136"/>
    </source>
</evidence>
<sequence>MYGLRARLRALFHGKSELDEELQFHLEQAVQAMREAGMDEAEARRKAMIEFGGVERTREETYRQWPGWILDNCMQDLRYALRGFRRSPVFAVTAIATLTLGIGATTAVLSVIDPILFRSLPYAHADQLVSVGLTAPIIPDEFMLGGSYYVWRDNQRPFTSFTSETGVDECDLTEHNPARLNCAHVEGNFLSVLGIVPSLGRNFLPEEDKPNGPKVALISYRLWRSRYASNPAVIDKLIDIDGTATRIVGVLPQGFEMPALEPADILLPQVLNEAEQRKADPGRVMYAYARLKPGITMEQAAQSLQPLFQYSLKLVPPAFQKEVHLRVRSVRDRQMQHVRLTAWILFGAVLAVFMIACANVAGLMLARAAARERELAVRSALGASRGQLVQQTMIEAALLSLIAAIAGWALAAILLHLFVAISPAAMPFLDKAHLDIRIAAATLILTACCAIGLGVLASLHRPRALSLMMRGSPFGAQALLRRMMMVAQIAISMVLLTASALLVRSFWNLQNQNLGLTPTGVVTASIELGQQGYNTGQKQMQFFLQAETALRRLPGVTAVGMSDTLPPAGGHHESILHVMAVQGKPSAGISEGTGGMVAWRWVTPDYFKVLSIPFVAGRNFTEAERTGTEHEMIVSQLLADLLFPGSDSVQKALGQQVRPSPNEPWYTIVGVVGNVRNSGLANADEPEYYRLSRSAPDDWRRSGVLILATSTPPHALVPWVRSEIARIDPVTPVEIEALSERVGKLADRPRFEAALLSFFALAGLGMALIGLYGLVAYIAERRTSEIGVRMALGADRGDVLRLIAWEGMRLVVLGGALGLAASLASAILLRHLLFQVGPYDPAVFIGVSVLLCLVAFAAILAPARKAMRVEPVVALRCE</sequence>